<dbReference type="EMBL" id="JBDODL010001550">
    <property type="protein sequence ID" value="MES1921614.1"/>
    <property type="molecule type" value="Genomic_DNA"/>
</dbReference>
<feature type="chain" id="PRO_5045767726" description="Thioredoxin domain-containing protein" evidence="1">
    <location>
        <begin position="19"/>
        <end position="294"/>
    </location>
</feature>
<dbReference type="PANTHER" id="PTHR45815:SF3">
    <property type="entry name" value="PROTEIN DISULFIDE-ISOMERASE A6"/>
    <property type="match status" value="1"/>
</dbReference>
<evidence type="ECO:0000313" key="4">
    <source>
        <dbReference type="Proteomes" id="UP001439008"/>
    </source>
</evidence>
<organism evidence="3 4">
    <name type="scientific">Bonamia ostreae</name>
    <dbReference type="NCBI Taxonomy" id="126728"/>
    <lineage>
        <taxon>Eukaryota</taxon>
        <taxon>Sar</taxon>
        <taxon>Rhizaria</taxon>
        <taxon>Endomyxa</taxon>
        <taxon>Ascetosporea</taxon>
        <taxon>Haplosporida</taxon>
        <taxon>Bonamia</taxon>
    </lineage>
</organism>
<dbReference type="InterPro" id="IPR017937">
    <property type="entry name" value="Thioredoxin_CS"/>
</dbReference>
<feature type="non-terminal residue" evidence="3">
    <location>
        <position position="294"/>
    </location>
</feature>
<sequence>MTWSTMLFLFFAINRVMSFYDSDSGVKILTEKNFVKFVKRQSITLVEFYAPWCGHCKNLKPEYIKAAKELKDIIPLAAVDADEQSNKALAAKYEIKGFPTLKLFKNGKVADFGARTADEIVEQLKKELSDEYLTVLTDKNVDEFMGLKRRKVIVFTNDGKPDQIVKSVSMRFHRQIAFGFATKAENSITKQFKVKSFPKVILLENKKNPKPEDLGEYSAKNLKKQIVTALGPENNEFEQFDIVHDNSCFRKYCVVDGNLCVLYVESGSKDEISRRRTILQEARDDLVDESFFKF</sequence>
<dbReference type="PROSITE" id="PS00194">
    <property type="entry name" value="THIOREDOXIN_1"/>
    <property type="match status" value="1"/>
</dbReference>
<dbReference type="Pfam" id="PF00085">
    <property type="entry name" value="Thioredoxin"/>
    <property type="match status" value="1"/>
</dbReference>
<dbReference type="SUPFAM" id="SSF52833">
    <property type="entry name" value="Thioredoxin-like"/>
    <property type="match status" value="2"/>
</dbReference>
<dbReference type="PANTHER" id="PTHR45815">
    <property type="entry name" value="PROTEIN DISULFIDE-ISOMERASE A6"/>
    <property type="match status" value="1"/>
</dbReference>
<protein>
    <recommendedName>
        <fullName evidence="2">Thioredoxin domain-containing protein</fullName>
    </recommendedName>
</protein>
<dbReference type="InterPro" id="IPR036249">
    <property type="entry name" value="Thioredoxin-like_sf"/>
</dbReference>
<keyword evidence="1" id="KW-0732">Signal</keyword>
<dbReference type="InterPro" id="IPR013766">
    <property type="entry name" value="Thioredoxin_domain"/>
</dbReference>
<dbReference type="PRINTS" id="PR00421">
    <property type="entry name" value="THIOREDOXIN"/>
</dbReference>
<name>A0ABV2AQ69_9EUKA</name>
<evidence type="ECO:0000259" key="2">
    <source>
        <dbReference type="PROSITE" id="PS51352"/>
    </source>
</evidence>
<keyword evidence="4" id="KW-1185">Reference proteome</keyword>
<feature type="signal peptide" evidence="1">
    <location>
        <begin position="1"/>
        <end position="18"/>
    </location>
</feature>
<dbReference type="PROSITE" id="PS51352">
    <property type="entry name" value="THIOREDOXIN_2"/>
    <property type="match status" value="1"/>
</dbReference>
<proteinExistence type="predicted"/>
<evidence type="ECO:0000256" key="1">
    <source>
        <dbReference type="SAM" id="SignalP"/>
    </source>
</evidence>
<reference evidence="3 4" key="1">
    <citation type="journal article" date="2024" name="BMC Biol.">
        <title>Comparative genomics of Ascetosporea gives new insight into the evolutionary basis for animal parasitism in Rhizaria.</title>
        <authorList>
            <person name="Hiltunen Thoren M."/>
            <person name="Onut-Brannstrom I."/>
            <person name="Alfjorden A."/>
            <person name="Peckova H."/>
            <person name="Swords F."/>
            <person name="Hooper C."/>
            <person name="Holzer A.S."/>
            <person name="Bass D."/>
            <person name="Burki F."/>
        </authorList>
    </citation>
    <scope>NUCLEOTIDE SEQUENCE [LARGE SCALE GENOMIC DNA]</scope>
    <source>
        <strain evidence="3">20-A016</strain>
    </source>
</reference>
<gene>
    <name evidence="3" type="ORF">MHBO_003141</name>
</gene>
<feature type="domain" description="Thioredoxin" evidence="2">
    <location>
        <begin position="10"/>
        <end position="129"/>
    </location>
</feature>
<evidence type="ECO:0000313" key="3">
    <source>
        <dbReference type="EMBL" id="MES1921614.1"/>
    </source>
</evidence>
<dbReference type="Proteomes" id="UP001439008">
    <property type="component" value="Unassembled WGS sequence"/>
</dbReference>
<dbReference type="Gene3D" id="3.40.30.10">
    <property type="entry name" value="Glutaredoxin"/>
    <property type="match status" value="1"/>
</dbReference>
<comment type="caution">
    <text evidence="3">The sequence shown here is derived from an EMBL/GenBank/DDBJ whole genome shotgun (WGS) entry which is preliminary data.</text>
</comment>
<accession>A0ABV2AQ69</accession>